<evidence type="ECO:0000313" key="2">
    <source>
        <dbReference type="Proteomes" id="UP001589709"/>
    </source>
</evidence>
<protein>
    <submittedName>
        <fullName evidence="1">Uncharacterized protein</fullName>
    </submittedName>
</protein>
<organism evidence="1 2">
    <name type="scientific">Streptomyces cinereospinus</name>
    <dbReference type="NCBI Taxonomy" id="285561"/>
    <lineage>
        <taxon>Bacteria</taxon>
        <taxon>Bacillati</taxon>
        <taxon>Actinomycetota</taxon>
        <taxon>Actinomycetes</taxon>
        <taxon>Kitasatosporales</taxon>
        <taxon>Streptomycetaceae</taxon>
        <taxon>Streptomyces</taxon>
    </lineage>
</organism>
<name>A0ABV5N6G3_9ACTN</name>
<evidence type="ECO:0000313" key="1">
    <source>
        <dbReference type="EMBL" id="MFB9465797.1"/>
    </source>
</evidence>
<dbReference type="Proteomes" id="UP001589709">
    <property type="component" value="Unassembled WGS sequence"/>
</dbReference>
<gene>
    <name evidence="1" type="ORF">ACFF45_24585</name>
</gene>
<comment type="caution">
    <text evidence="1">The sequence shown here is derived from an EMBL/GenBank/DDBJ whole genome shotgun (WGS) entry which is preliminary data.</text>
</comment>
<dbReference type="RefSeq" id="WP_381348618.1">
    <property type="nucleotide sequence ID" value="NZ_JBHMCY010000053.1"/>
</dbReference>
<sequence length="119" mass="13079">MTSSSIDFGLGRTWGGVCQQEYQRMARDPRHPLAYRIHFAALGWADRHGHASFGPGKLAALLGTDGKPLSDQSTNNALARAKQLDLVSPRSGAACLLLSYHLFQKRKGAPVPCRLHRDR</sequence>
<dbReference type="EMBL" id="JBHMCY010000053">
    <property type="protein sequence ID" value="MFB9465797.1"/>
    <property type="molecule type" value="Genomic_DNA"/>
</dbReference>
<reference evidence="1 2" key="1">
    <citation type="submission" date="2024-09" db="EMBL/GenBank/DDBJ databases">
        <authorList>
            <person name="Sun Q."/>
            <person name="Mori K."/>
        </authorList>
    </citation>
    <scope>NUCLEOTIDE SEQUENCE [LARGE SCALE GENOMIC DNA]</scope>
    <source>
        <strain evidence="1 2">JCM 6917</strain>
    </source>
</reference>
<accession>A0ABV5N6G3</accession>
<proteinExistence type="predicted"/>
<keyword evidence="2" id="KW-1185">Reference proteome</keyword>